<dbReference type="GO" id="GO:0006749">
    <property type="term" value="P:glutathione metabolic process"/>
    <property type="evidence" value="ECO:0007669"/>
    <property type="project" value="TreeGrafter"/>
</dbReference>
<dbReference type="InterPro" id="IPR051924">
    <property type="entry name" value="GST_Kappa/NadH"/>
</dbReference>
<keyword evidence="3" id="KW-1185">Reference proteome</keyword>
<dbReference type="PANTHER" id="PTHR42943">
    <property type="entry name" value="GLUTATHIONE S-TRANSFERASE KAPPA"/>
    <property type="match status" value="1"/>
</dbReference>
<dbReference type="OMA" id="FYWADKF"/>
<dbReference type="eggNOG" id="ENOG502RG41">
    <property type="taxonomic scope" value="Eukaryota"/>
</dbReference>
<dbReference type="InterPro" id="IPR044087">
    <property type="entry name" value="NahD-like"/>
</dbReference>
<accession>A0A0D2UES3</accession>
<dbReference type="PhylomeDB" id="A0A0D2UES3"/>
<evidence type="ECO:0000313" key="3">
    <source>
        <dbReference type="Proteomes" id="UP000008743"/>
    </source>
</evidence>
<dbReference type="GO" id="GO:0005739">
    <property type="term" value="C:mitochondrion"/>
    <property type="evidence" value="ECO:0007669"/>
    <property type="project" value="TreeGrafter"/>
</dbReference>
<dbReference type="EMBL" id="KE346365">
    <property type="protein sequence ID" value="KJE93596.1"/>
    <property type="molecule type" value="Genomic_DNA"/>
</dbReference>
<dbReference type="InterPro" id="IPR036249">
    <property type="entry name" value="Thioredoxin-like_sf"/>
</dbReference>
<dbReference type="Pfam" id="PF01323">
    <property type="entry name" value="DSBA"/>
    <property type="match status" value="2"/>
</dbReference>
<dbReference type="InParanoid" id="A0A0D2UES3"/>
<dbReference type="PANTHER" id="PTHR42943:SF2">
    <property type="entry name" value="GLUTATHIONE S-TRANSFERASE KAPPA 1"/>
    <property type="match status" value="1"/>
</dbReference>
<dbReference type="STRING" id="595528.A0A0D2UES3"/>
<dbReference type="GO" id="GO:0004602">
    <property type="term" value="F:glutathione peroxidase activity"/>
    <property type="evidence" value="ECO:0007669"/>
    <property type="project" value="TreeGrafter"/>
</dbReference>
<feature type="domain" description="DSBA-like thioredoxin" evidence="1">
    <location>
        <begin position="224"/>
        <end position="434"/>
    </location>
</feature>
<dbReference type="Proteomes" id="UP000008743">
    <property type="component" value="Unassembled WGS sequence"/>
</dbReference>
<protein>
    <submittedName>
        <fullName evidence="2">DSBA oxidoreductase</fullName>
    </submittedName>
</protein>
<dbReference type="CDD" id="cd03022">
    <property type="entry name" value="DsbA_HCCA_Iso"/>
    <property type="match status" value="1"/>
</dbReference>
<gene>
    <name evidence="2" type="ORF">CAOG_004359</name>
</gene>
<proteinExistence type="predicted"/>
<reference evidence="3" key="1">
    <citation type="submission" date="2011-02" db="EMBL/GenBank/DDBJ databases">
        <title>The Genome Sequence of Capsaspora owczarzaki ATCC 30864.</title>
        <authorList>
            <person name="Russ C."/>
            <person name="Cuomo C."/>
            <person name="Burger G."/>
            <person name="Gray M.W."/>
            <person name="Holland P.W.H."/>
            <person name="King N."/>
            <person name="Lang F.B.F."/>
            <person name="Roger A.J."/>
            <person name="Ruiz-Trillo I."/>
            <person name="Young S.K."/>
            <person name="Zeng Q."/>
            <person name="Gargeya S."/>
            <person name="Alvarado L."/>
            <person name="Berlin A."/>
            <person name="Chapman S.B."/>
            <person name="Chen Z."/>
            <person name="Freedman E."/>
            <person name="Gellesch M."/>
            <person name="Goldberg J."/>
            <person name="Griggs A."/>
            <person name="Gujja S."/>
            <person name="Heilman E."/>
            <person name="Heiman D."/>
            <person name="Howarth C."/>
            <person name="Mehta T."/>
            <person name="Neiman D."/>
            <person name="Pearson M."/>
            <person name="Roberts A."/>
            <person name="Saif S."/>
            <person name="Shea T."/>
            <person name="Shenoy N."/>
            <person name="Sisk P."/>
            <person name="Stolte C."/>
            <person name="Sykes S."/>
            <person name="White J."/>
            <person name="Yandava C."/>
            <person name="Haas B."/>
            <person name="Nusbaum C."/>
            <person name="Birren B."/>
        </authorList>
    </citation>
    <scope>NUCLEOTIDE SEQUENCE</scope>
    <source>
        <strain evidence="3">ATCC 30864</strain>
    </source>
</reference>
<name>A0A0D2UES3_CAPO3</name>
<sequence>MPDVVFYYDIVCPYAYMASQLIEAAAERCRNGSRVVFRPVLLGALYKATSAPQGKDGSASDVMPASKKAIAAADLALLAVRYNIPLRFNPMHPVRSLNAMRLLAGTKNDAHRRALTHALYRAYWVDEQDISSEATLQRIAQASLGAETPNVQERIGAPESKAALERNTDEALSRGAFGVPSFWVNDRLFWGADRLTFVERALGNANAHPLRLRLPSPSSPKRVTLTVFHDFSSPWSYLGSRVLDRTLAQPTVTGLGVQIVVDWVPILLGALFKEIGTPNVPALAMSEAKRNYYSADLQDWLQYRNASLGGEEVAFAFPSAFPLRTVVPCRVAIAAGKANAAAVTRAIYLAAWTQDKDVGSADVLKQVLDEAGFDGAALILAANDESVKQQLKDNTSRAVAAGACGVPSYQVDTGTGPQQLLWGQDHLNIVADQICGWSVDQPHAPVSKL</sequence>
<dbReference type="GO" id="GO:0004364">
    <property type="term" value="F:glutathione transferase activity"/>
    <property type="evidence" value="ECO:0007669"/>
    <property type="project" value="TreeGrafter"/>
</dbReference>
<dbReference type="GO" id="GO:0005777">
    <property type="term" value="C:peroxisome"/>
    <property type="evidence" value="ECO:0007669"/>
    <property type="project" value="TreeGrafter"/>
</dbReference>
<dbReference type="SUPFAM" id="SSF52833">
    <property type="entry name" value="Thioredoxin-like"/>
    <property type="match status" value="2"/>
</dbReference>
<organism evidence="2 3">
    <name type="scientific">Capsaspora owczarzaki (strain ATCC 30864)</name>
    <dbReference type="NCBI Taxonomy" id="595528"/>
    <lineage>
        <taxon>Eukaryota</taxon>
        <taxon>Filasterea</taxon>
        <taxon>Capsaspora</taxon>
    </lineage>
</organism>
<dbReference type="Gene3D" id="3.40.30.10">
    <property type="entry name" value="Glutaredoxin"/>
    <property type="match status" value="2"/>
</dbReference>
<dbReference type="GO" id="GO:1901170">
    <property type="term" value="P:naphthalene catabolic process"/>
    <property type="evidence" value="ECO:0007669"/>
    <property type="project" value="InterPro"/>
</dbReference>
<feature type="domain" description="DSBA-like thioredoxin" evidence="1">
    <location>
        <begin position="4"/>
        <end position="202"/>
    </location>
</feature>
<evidence type="ECO:0000259" key="1">
    <source>
        <dbReference type="Pfam" id="PF01323"/>
    </source>
</evidence>
<dbReference type="GO" id="GO:0018845">
    <property type="term" value="F:2-hydroxychromene-2-carboxylate isomerase activity"/>
    <property type="evidence" value="ECO:0007669"/>
    <property type="project" value="InterPro"/>
</dbReference>
<dbReference type="OrthoDB" id="4664297at2759"/>
<dbReference type="InterPro" id="IPR001853">
    <property type="entry name" value="DSBA-like_thioredoxin_dom"/>
</dbReference>
<dbReference type="RefSeq" id="XP_004348187.1">
    <property type="nucleotide sequence ID" value="XM_004348137.2"/>
</dbReference>
<dbReference type="AlphaFoldDB" id="A0A0D2UES3"/>
<evidence type="ECO:0000313" key="2">
    <source>
        <dbReference type="EMBL" id="KJE93596.1"/>
    </source>
</evidence>